<feature type="region of interest" description="Disordered" evidence="1">
    <location>
        <begin position="1"/>
        <end position="76"/>
    </location>
</feature>
<proteinExistence type="predicted"/>
<reference evidence="2" key="2">
    <citation type="submission" date="2015-03" db="EMBL/GenBank/DDBJ databases">
        <authorList>
            <person name="Chow C.-E.T."/>
            <person name="Winget D.M."/>
            <person name="White R.A.III."/>
            <person name="Hallam S.J."/>
            <person name="Suttle C.A."/>
        </authorList>
    </citation>
    <scope>NUCLEOTIDE SEQUENCE</scope>
    <source>
        <strain evidence="2">Oxic1_8</strain>
    </source>
</reference>
<dbReference type="EMBL" id="KR029603">
    <property type="protein sequence ID" value="AKH48348.1"/>
    <property type="molecule type" value="Genomic_DNA"/>
</dbReference>
<reference evidence="2" key="1">
    <citation type="journal article" date="2015" name="Front. Microbiol.">
        <title>Combining genomic sequencing methods to explore viral diversity and reveal potential virus-host interactions.</title>
        <authorList>
            <person name="Chow C.E."/>
            <person name="Winget D.M."/>
            <person name="White R.A.III."/>
            <person name="Hallam S.J."/>
            <person name="Suttle C.A."/>
        </authorList>
    </citation>
    <scope>NUCLEOTIDE SEQUENCE</scope>
    <source>
        <strain evidence="2">Oxic1_8</strain>
    </source>
</reference>
<evidence type="ECO:0000313" key="2">
    <source>
        <dbReference type="EMBL" id="AKH48348.1"/>
    </source>
</evidence>
<sequence length="76" mass="8597">MSAVERCPGQIPGSRTRNRATSREDSASSRRGLAGRGRHSGRTRHRWRTANRDREKRRPTCPAIGTRQRTANQMPA</sequence>
<organism evidence="2">
    <name type="scientific">uncultured marine virus</name>
    <dbReference type="NCBI Taxonomy" id="186617"/>
    <lineage>
        <taxon>Viruses</taxon>
        <taxon>environmental samples</taxon>
    </lineage>
</organism>
<accession>A0A0F7L9S9</accession>
<feature type="compositionally biased region" description="Basic residues" evidence="1">
    <location>
        <begin position="36"/>
        <end position="49"/>
    </location>
</feature>
<name>A0A0F7L9S9_9VIRU</name>
<protein>
    <submittedName>
        <fullName evidence="2">Uncharacterized protein</fullName>
    </submittedName>
</protein>
<feature type="compositionally biased region" description="Polar residues" evidence="1">
    <location>
        <begin position="67"/>
        <end position="76"/>
    </location>
</feature>
<evidence type="ECO:0000256" key="1">
    <source>
        <dbReference type="SAM" id="MobiDB-lite"/>
    </source>
</evidence>